<dbReference type="InterPro" id="IPR000704">
    <property type="entry name" value="Casein_kinase_II_reg-sub"/>
</dbReference>
<evidence type="ECO:0000256" key="1">
    <source>
        <dbReference type="ARBA" id="ARBA00006941"/>
    </source>
</evidence>
<evidence type="ECO:0000313" key="5">
    <source>
        <dbReference type="Proteomes" id="UP001281761"/>
    </source>
</evidence>
<sequence>MHLPFQKGKVVTDPYHDADDDSGDEGWVEWFCSLKGNEFFCEVDRSFIEDDFNLTGLSARITNYSRALDDILDFDSEDDNSDSENEEITNSAIELYCRIHQRYLLVPSGLKEMKHKFTQRHFGTCPRLSCWDQPVLPFGPTSEYGQKHVMLFCPRCEEVFLPPSRKSHAVDGAAFGPWFPHLLLMQYPELVPHPSTQIQQHYVPFTPPSHNQPSMLYSHQMDTIFPAGHIGLMFGFRIYLGSHHGLFFLLQHQKAEKEEEQRQYELAMIKQKQDEGKELVFIQRRGDALSDQAYPPDVAERRTFPLRSLGIHPSVPTSLPRSIPDLTISHPKPKNDSSREQQFTHLSYFHTPLFRPRRLLALKTSGFDVIQITSESPELDGISGDVTKTADIVRENARLKAEAVQTLLLNDTDRKDLLSTCPIIAADTLIVKPGVGCYGKPPNLNAAHSYLQELMGTRLCALTGLCIIFPIHNTGSAPKVISLCEQTDFEIKTMTESERNDLFANSNPLDKAGGFSVGETPQIVKNHSSISIRNQECLTLVKAEYPFNNALLDKAIRFFKRFAQEYLITKVLAAVQPHTLPISGNETMINFLIDLIITVLYLADKSSLSYSGITEAVDICHFCEIVFAKVVLPSSHFFSFLIFNRNVITGDFFATFMTLLNSLIQIAPFYRPTLEFILASPIVMGFSSCLSYIDNSLTEWKEEDPEVVQSAKRMIQALFSEGIEDTLEKLLLCKIADFHSEVVQLCHSIFHLLGSNVPYIHF</sequence>
<comment type="subunit">
    <text evidence="3">Tetramer of two alpha and two beta subunits.</text>
</comment>
<dbReference type="Pfam" id="PF01214">
    <property type="entry name" value="CK_II_beta"/>
    <property type="match status" value="1"/>
</dbReference>
<comment type="caution">
    <text evidence="4">The sequence shown here is derived from an EMBL/GenBank/DDBJ whole genome shotgun (WGS) entry which is preliminary data.</text>
</comment>
<keyword evidence="4" id="KW-0808">Transferase</keyword>
<dbReference type="PANTHER" id="PTHR11740:SF0">
    <property type="entry name" value="CASEIN KINASE II SUBUNIT BETA"/>
    <property type="match status" value="1"/>
</dbReference>
<keyword evidence="2" id="KW-0378">Hydrolase</keyword>
<dbReference type="InterPro" id="IPR035991">
    <property type="entry name" value="Casein_kinase_II_beta-like"/>
</dbReference>
<accession>A0ABQ9Y7A1</accession>
<evidence type="ECO:0000313" key="4">
    <source>
        <dbReference type="EMBL" id="KAK2959570.1"/>
    </source>
</evidence>
<comment type="similarity">
    <text evidence="1 3">Belongs to the casein kinase 2 subunit beta family.</text>
</comment>
<dbReference type="PANTHER" id="PTHR11740">
    <property type="entry name" value="CASEIN KINASE II SUBUNIT BETA"/>
    <property type="match status" value="1"/>
</dbReference>
<keyword evidence="4" id="KW-0418">Kinase</keyword>
<keyword evidence="5" id="KW-1185">Reference proteome</keyword>
<dbReference type="SMART" id="SM01085">
    <property type="entry name" value="CK_II_beta"/>
    <property type="match status" value="1"/>
</dbReference>
<protein>
    <recommendedName>
        <fullName evidence="3">Casein kinase II subunit beta</fullName>
        <shortName evidence="3">CK II beta</shortName>
    </recommendedName>
</protein>
<proteinExistence type="inferred from homology"/>
<dbReference type="GO" id="GO:0016301">
    <property type="term" value="F:kinase activity"/>
    <property type="evidence" value="ECO:0007669"/>
    <property type="project" value="UniProtKB-KW"/>
</dbReference>
<evidence type="ECO:0000256" key="3">
    <source>
        <dbReference type="RuleBase" id="RU361268"/>
    </source>
</evidence>
<dbReference type="PRINTS" id="PR00472">
    <property type="entry name" value="CASNKINASEII"/>
</dbReference>
<dbReference type="Pfam" id="PF02545">
    <property type="entry name" value="Maf"/>
    <property type="match status" value="1"/>
</dbReference>
<dbReference type="InterPro" id="IPR003697">
    <property type="entry name" value="Maf-like"/>
</dbReference>
<dbReference type="SUPFAM" id="SSF57798">
    <property type="entry name" value="Casein kinase II beta subunit"/>
    <property type="match status" value="1"/>
</dbReference>
<dbReference type="Gene3D" id="1.10.1820.10">
    <property type="entry name" value="protein kinase ck2 holoenzyme, chain C, domain 1"/>
    <property type="match status" value="1"/>
</dbReference>
<dbReference type="Gene3D" id="3.90.950.10">
    <property type="match status" value="1"/>
</dbReference>
<dbReference type="InterPro" id="IPR029001">
    <property type="entry name" value="ITPase-like_fam"/>
</dbReference>
<dbReference type="EMBL" id="JARBJD010000028">
    <property type="protein sequence ID" value="KAK2959570.1"/>
    <property type="molecule type" value="Genomic_DNA"/>
</dbReference>
<gene>
    <name evidence="4" type="ORF">BLNAU_5348</name>
</gene>
<reference evidence="4 5" key="1">
    <citation type="journal article" date="2022" name="bioRxiv">
        <title>Genomics of Preaxostyla Flagellates Illuminates Evolutionary Transitions and the Path Towards Mitochondrial Loss.</title>
        <authorList>
            <person name="Novak L.V.F."/>
            <person name="Treitli S.C."/>
            <person name="Pyrih J."/>
            <person name="Halakuc P."/>
            <person name="Pipaliya S.V."/>
            <person name="Vacek V."/>
            <person name="Brzon O."/>
            <person name="Soukal P."/>
            <person name="Eme L."/>
            <person name="Dacks J.B."/>
            <person name="Karnkowska A."/>
            <person name="Elias M."/>
            <person name="Hampl V."/>
        </authorList>
    </citation>
    <scope>NUCLEOTIDE SEQUENCE [LARGE SCALE GENOMIC DNA]</scope>
    <source>
        <strain evidence="4">NAU3</strain>
        <tissue evidence="4">Gut</tissue>
    </source>
</reference>
<organism evidence="4 5">
    <name type="scientific">Blattamonas nauphoetae</name>
    <dbReference type="NCBI Taxonomy" id="2049346"/>
    <lineage>
        <taxon>Eukaryota</taxon>
        <taxon>Metamonada</taxon>
        <taxon>Preaxostyla</taxon>
        <taxon>Oxymonadida</taxon>
        <taxon>Blattamonas</taxon>
    </lineage>
</organism>
<name>A0ABQ9Y7A1_9EUKA</name>
<dbReference type="Proteomes" id="UP001281761">
    <property type="component" value="Unassembled WGS sequence"/>
</dbReference>
<evidence type="ECO:0000256" key="2">
    <source>
        <dbReference type="ARBA" id="ARBA00022801"/>
    </source>
</evidence>
<dbReference type="InterPro" id="IPR016149">
    <property type="entry name" value="Casein_kin_II_reg-sub_N"/>
</dbReference>
<dbReference type="Gene3D" id="2.20.25.20">
    <property type="match status" value="1"/>
</dbReference>
<dbReference type="SUPFAM" id="SSF52972">
    <property type="entry name" value="ITPase-like"/>
    <property type="match status" value="1"/>
</dbReference>